<feature type="transmembrane region" description="Helical" evidence="6">
    <location>
        <begin position="264"/>
        <end position="284"/>
    </location>
</feature>
<evidence type="ECO:0000256" key="3">
    <source>
        <dbReference type="ARBA" id="ARBA00022989"/>
    </source>
</evidence>
<comment type="subcellular location">
    <subcellularLocation>
        <location evidence="1">Membrane</location>
        <topology evidence="1">Multi-pass membrane protein</topology>
    </subcellularLocation>
</comment>
<dbReference type="PANTHER" id="PTHR13800:SF1">
    <property type="entry name" value="TRANSIENT RECEPTOR POTENTIAL CATION CHANNEL TRPM"/>
    <property type="match status" value="1"/>
</dbReference>
<dbReference type="Pfam" id="PF00520">
    <property type="entry name" value="Ion_trans"/>
    <property type="match status" value="1"/>
</dbReference>
<dbReference type="AlphaFoldDB" id="A0A7S3ABA5"/>
<evidence type="ECO:0000256" key="6">
    <source>
        <dbReference type="SAM" id="Phobius"/>
    </source>
</evidence>
<dbReference type="GO" id="GO:0005261">
    <property type="term" value="F:monoatomic cation channel activity"/>
    <property type="evidence" value="ECO:0007669"/>
    <property type="project" value="TreeGrafter"/>
</dbReference>
<keyword evidence="4 6" id="KW-0472">Membrane</keyword>
<evidence type="ECO:0000256" key="2">
    <source>
        <dbReference type="ARBA" id="ARBA00022692"/>
    </source>
</evidence>
<evidence type="ECO:0000259" key="7">
    <source>
        <dbReference type="Pfam" id="PF00520"/>
    </source>
</evidence>
<keyword evidence="2 6" id="KW-0812">Transmembrane</keyword>
<feature type="transmembrane region" description="Helical" evidence="6">
    <location>
        <begin position="349"/>
        <end position="370"/>
    </location>
</feature>
<dbReference type="InterPro" id="IPR050927">
    <property type="entry name" value="TRPM"/>
</dbReference>
<feature type="transmembrane region" description="Helical" evidence="6">
    <location>
        <begin position="422"/>
        <end position="444"/>
    </location>
</feature>
<keyword evidence="3 6" id="KW-1133">Transmembrane helix</keyword>
<evidence type="ECO:0000256" key="4">
    <source>
        <dbReference type="ARBA" id="ARBA00023136"/>
    </source>
</evidence>
<accession>A0A7S3ABA5</accession>
<dbReference type="PANTHER" id="PTHR13800">
    <property type="entry name" value="TRANSIENT RECEPTOR POTENTIAL CATION CHANNEL, SUBFAMILY M, MEMBER 6"/>
    <property type="match status" value="1"/>
</dbReference>
<dbReference type="GO" id="GO:0030001">
    <property type="term" value="P:metal ion transport"/>
    <property type="evidence" value="ECO:0007669"/>
    <property type="project" value="TreeGrafter"/>
</dbReference>
<dbReference type="GO" id="GO:0005886">
    <property type="term" value="C:plasma membrane"/>
    <property type="evidence" value="ECO:0007669"/>
    <property type="project" value="TreeGrafter"/>
</dbReference>
<gene>
    <name evidence="8" type="ORF">HERI1096_LOCUS190</name>
</gene>
<dbReference type="EMBL" id="HBHX01000327">
    <property type="protein sequence ID" value="CAE0096036.1"/>
    <property type="molecule type" value="Transcribed_RNA"/>
</dbReference>
<feature type="region of interest" description="Disordered" evidence="5">
    <location>
        <begin position="604"/>
        <end position="629"/>
    </location>
</feature>
<proteinExistence type="predicted"/>
<sequence length="643" mass="72417">MDEQWRGGFNGSLYKLQQHFTYLSFMARFFFPWGLIERSKTPHFLWGKGEDSVHGYDVIYAAGIMAMSAQQDARKSLGITNTSHRSLRSIPAAGVSSLQKEHHGGFGSRLTSSNFVSSRWMRKKEGTTSKGEGPRIEEGSLITEEGSLIEPLVEHQPTLQWYSRIVAFYQIPQAKYFSRTLTHLAWVATNFAILYTSKDHLEIERQLCISSVLNNSTNLSCHSEAPTLRGLEILWFLIETGMFIDQRHIAVRQAVHQHLCSNSWWVVFTVVDILFCAALCLRVATLSIDYSQFDDGLETRQLVATLYTGFQVIISLNIMLITLLFIPYLSEWITFGTLTIMVQEMVSDLITWLAFFVIVLFAFSFCLLGFDRVGWYTSEGASQDITADEFSERGAFWAPLWAVHGVLDPTQYKMMNQSMAGALIWLYVLFASIVLVNLLIAMFADTYARVKEHAEREYTYHRYIRIFEHRHILTTIPPPFNMPYALYEIAQYFLARLGFERCELKLGAPVLMSGAAPMRNNMAAFKAHEAEQLASSVEARVESLRDGLIEVDKERSAFALSVTETLDKLASKLEQLDGKLTSPSTLSHPAASYSVLSAEDSLARGPPSVAASEPPLNVKPSASSSTKARMADAKAEAFRVFHI</sequence>
<evidence type="ECO:0000256" key="5">
    <source>
        <dbReference type="SAM" id="MobiDB-lite"/>
    </source>
</evidence>
<evidence type="ECO:0000256" key="1">
    <source>
        <dbReference type="ARBA" id="ARBA00004141"/>
    </source>
</evidence>
<feature type="transmembrane region" description="Helical" evidence="6">
    <location>
        <begin position="305"/>
        <end position="329"/>
    </location>
</feature>
<reference evidence="8" key="1">
    <citation type="submission" date="2021-01" db="EMBL/GenBank/DDBJ databases">
        <authorList>
            <person name="Corre E."/>
            <person name="Pelletier E."/>
            <person name="Niang G."/>
            <person name="Scheremetjew M."/>
            <person name="Finn R."/>
            <person name="Kale V."/>
            <person name="Holt S."/>
            <person name="Cochrane G."/>
            <person name="Meng A."/>
            <person name="Brown T."/>
            <person name="Cohen L."/>
        </authorList>
    </citation>
    <scope>NUCLEOTIDE SEQUENCE</scope>
    <source>
        <strain evidence="8">CCMP281</strain>
    </source>
</reference>
<name>A0A7S3ABA5_9EUKA</name>
<feature type="domain" description="Ion transport" evidence="7">
    <location>
        <begin position="256"/>
        <end position="454"/>
    </location>
</feature>
<dbReference type="InterPro" id="IPR005821">
    <property type="entry name" value="Ion_trans_dom"/>
</dbReference>
<organism evidence="8">
    <name type="scientific">Haptolina ericina</name>
    <dbReference type="NCBI Taxonomy" id="156174"/>
    <lineage>
        <taxon>Eukaryota</taxon>
        <taxon>Haptista</taxon>
        <taxon>Haptophyta</taxon>
        <taxon>Prymnesiophyceae</taxon>
        <taxon>Prymnesiales</taxon>
        <taxon>Prymnesiaceae</taxon>
        <taxon>Haptolina</taxon>
    </lineage>
</organism>
<evidence type="ECO:0000313" key="8">
    <source>
        <dbReference type="EMBL" id="CAE0096036.1"/>
    </source>
</evidence>
<protein>
    <recommendedName>
        <fullName evidence="7">Ion transport domain-containing protein</fullName>
    </recommendedName>
</protein>